<comment type="catalytic activity">
    <reaction evidence="9 10">
        <text>a long-chain fatty acyl-CoA + 2 NADPH + 2 H(+) = a long-chain primary fatty alcohol + 2 NADP(+) + CoA</text>
        <dbReference type="Rhea" id="RHEA:52716"/>
        <dbReference type="ChEBI" id="CHEBI:15378"/>
        <dbReference type="ChEBI" id="CHEBI:57287"/>
        <dbReference type="ChEBI" id="CHEBI:57783"/>
        <dbReference type="ChEBI" id="CHEBI:58349"/>
        <dbReference type="ChEBI" id="CHEBI:77396"/>
        <dbReference type="ChEBI" id="CHEBI:83139"/>
        <dbReference type="EC" id="1.2.1.84"/>
    </reaction>
</comment>
<sequence length="499" mass="57588">MEELPDRISEVFRDKTIFVTGATGFIGKVLVERLLRVADVKKLYFLIRRKKGKSPAERLQEIFSNVLFKRLLEQKPDAIKKCVPICGDVAELGLGMAAEDRELLKEEVNFIFHSAATTRFDETVRQAIIMNTRGTKLVLELAQECKHLTLFVYISTAYAFPKEEVTHERYYEPPADPHAVLKGIEWIKDDTMSNFNKIILGDIPNSYTFSKALAEALVHEHIGKMPFMIVRPAVVIPTIEDPFPGWCNNLQGPMGLFVGGGKGVIRSMYMDSKSHANFVPVDSAVSAMLVCIWNYLSNENAPYIINLCVPQRDIQINWEEIMLAGHDVINNKVPFNNILWYPGGTLTKSRLYNQINFVLFQLIPAVVVDFFLFLFSYKPILYDIQMRVHKGQVMFEYYTDKAWNFETKNIETIRRKLNAREKKIYEVERDVIDVKDYLAKCILSVRRNILKETDDMLPAARRNMKIMYVLDKVVKVAFLIAVAYYFYKWLLVPVLDILH</sequence>
<evidence type="ECO:0000313" key="13">
    <source>
        <dbReference type="EMBL" id="KAJ8916682.1"/>
    </source>
</evidence>
<dbReference type="SUPFAM" id="SSF51735">
    <property type="entry name" value="NAD(P)-binding Rossmann-fold domains"/>
    <property type="match status" value="1"/>
</dbReference>
<keyword evidence="6 10" id="KW-1133">Transmembrane helix</keyword>
<comment type="function">
    <text evidence="10">Catalyzes the reduction of fatty acyl-CoA to fatty alcohols.</text>
</comment>
<dbReference type="GO" id="GO:0005777">
    <property type="term" value="C:peroxisome"/>
    <property type="evidence" value="ECO:0007669"/>
    <property type="project" value="TreeGrafter"/>
</dbReference>
<accession>A0AAV8VQQ9</accession>
<keyword evidence="5 10" id="KW-0521">NADP</keyword>
<feature type="domain" description="Thioester reductase (TE)" evidence="12">
    <location>
        <begin position="19"/>
        <end position="288"/>
    </location>
</feature>
<dbReference type="AlphaFoldDB" id="A0AAV8VQQ9"/>
<keyword evidence="10" id="KW-0560">Oxidoreductase</keyword>
<evidence type="ECO:0000256" key="5">
    <source>
        <dbReference type="ARBA" id="ARBA00022857"/>
    </source>
</evidence>
<dbReference type="InterPro" id="IPR026055">
    <property type="entry name" value="FAR"/>
</dbReference>
<dbReference type="Pfam" id="PF07993">
    <property type="entry name" value="NAD_binding_4"/>
    <property type="match status" value="1"/>
</dbReference>
<keyword evidence="7 10" id="KW-0443">Lipid metabolism</keyword>
<dbReference type="CDD" id="cd09071">
    <property type="entry name" value="FAR_C"/>
    <property type="match status" value="1"/>
</dbReference>
<evidence type="ECO:0000313" key="14">
    <source>
        <dbReference type="Proteomes" id="UP001159042"/>
    </source>
</evidence>
<keyword evidence="3 10" id="KW-0444">Lipid biosynthesis</keyword>
<dbReference type="GO" id="GO:0035336">
    <property type="term" value="P:long-chain fatty-acyl-CoA metabolic process"/>
    <property type="evidence" value="ECO:0007669"/>
    <property type="project" value="TreeGrafter"/>
</dbReference>
<evidence type="ECO:0000256" key="8">
    <source>
        <dbReference type="ARBA" id="ARBA00023136"/>
    </source>
</evidence>
<dbReference type="CDD" id="cd05236">
    <property type="entry name" value="FAR-N_SDR_e"/>
    <property type="match status" value="1"/>
</dbReference>
<dbReference type="InterPro" id="IPR036291">
    <property type="entry name" value="NAD(P)-bd_dom_sf"/>
</dbReference>
<comment type="caution">
    <text evidence="13">The sequence shown here is derived from an EMBL/GenBank/DDBJ whole genome shotgun (WGS) entry which is preliminary data.</text>
</comment>
<feature type="non-terminal residue" evidence="13">
    <location>
        <position position="499"/>
    </location>
</feature>
<feature type="domain" description="Fatty acyl-CoA reductase C-terminal" evidence="11">
    <location>
        <begin position="360"/>
        <end position="452"/>
    </location>
</feature>
<dbReference type="GO" id="GO:0016020">
    <property type="term" value="C:membrane"/>
    <property type="evidence" value="ECO:0007669"/>
    <property type="project" value="UniProtKB-SubCell"/>
</dbReference>
<protein>
    <recommendedName>
        <fullName evidence="10">Fatty acyl-CoA reductase</fullName>
        <ecNumber evidence="10">1.2.1.84</ecNumber>
    </recommendedName>
</protein>
<dbReference type="PANTHER" id="PTHR11011:SF61">
    <property type="entry name" value="FATTY ACYL-COA REDUCTASE"/>
    <property type="match status" value="1"/>
</dbReference>
<dbReference type="GO" id="GO:0102965">
    <property type="term" value="F:alcohol-forming long-chain fatty acyl-CoA reductase activity"/>
    <property type="evidence" value="ECO:0007669"/>
    <property type="project" value="UniProtKB-EC"/>
</dbReference>
<evidence type="ECO:0000256" key="4">
    <source>
        <dbReference type="ARBA" id="ARBA00022692"/>
    </source>
</evidence>
<evidence type="ECO:0000259" key="11">
    <source>
        <dbReference type="Pfam" id="PF03015"/>
    </source>
</evidence>
<dbReference type="FunFam" id="3.40.50.720:FF:000143">
    <property type="entry name" value="Fatty acyl-CoA reductase"/>
    <property type="match status" value="1"/>
</dbReference>
<gene>
    <name evidence="13" type="ORF">NQ315_000327</name>
</gene>
<dbReference type="EC" id="1.2.1.84" evidence="10"/>
<evidence type="ECO:0000256" key="7">
    <source>
        <dbReference type="ARBA" id="ARBA00023098"/>
    </source>
</evidence>
<dbReference type="InterPro" id="IPR013120">
    <property type="entry name" value="FAR_NAD-bd"/>
</dbReference>
<evidence type="ECO:0000259" key="12">
    <source>
        <dbReference type="Pfam" id="PF07993"/>
    </source>
</evidence>
<dbReference type="InterPro" id="IPR033640">
    <property type="entry name" value="FAR_C"/>
</dbReference>
<dbReference type="PANTHER" id="PTHR11011">
    <property type="entry name" value="MALE STERILITY PROTEIN 2-RELATED"/>
    <property type="match status" value="1"/>
</dbReference>
<organism evidence="13 14">
    <name type="scientific">Exocentrus adspersus</name>
    <dbReference type="NCBI Taxonomy" id="1586481"/>
    <lineage>
        <taxon>Eukaryota</taxon>
        <taxon>Metazoa</taxon>
        <taxon>Ecdysozoa</taxon>
        <taxon>Arthropoda</taxon>
        <taxon>Hexapoda</taxon>
        <taxon>Insecta</taxon>
        <taxon>Pterygota</taxon>
        <taxon>Neoptera</taxon>
        <taxon>Endopterygota</taxon>
        <taxon>Coleoptera</taxon>
        <taxon>Polyphaga</taxon>
        <taxon>Cucujiformia</taxon>
        <taxon>Chrysomeloidea</taxon>
        <taxon>Cerambycidae</taxon>
        <taxon>Lamiinae</taxon>
        <taxon>Acanthocinini</taxon>
        <taxon>Exocentrus</taxon>
    </lineage>
</organism>
<evidence type="ECO:0000256" key="6">
    <source>
        <dbReference type="ARBA" id="ARBA00022989"/>
    </source>
</evidence>
<keyword evidence="14" id="KW-1185">Reference proteome</keyword>
<reference evidence="13 14" key="1">
    <citation type="journal article" date="2023" name="Insect Mol. Biol.">
        <title>Genome sequencing provides insights into the evolution of gene families encoding plant cell wall-degrading enzymes in longhorned beetles.</title>
        <authorList>
            <person name="Shin N.R."/>
            <person name="Okamura Y."/>
            <person name="Kirsch R."/>
            <person name="Pauchet Y."/>
        </authorList>
    </citation>
    <scope>NUCLEOTIDE SEQUENCE [LARGE SCALE GENOMIC DNA]</scope>
    <source>
        <strain evidence="13">EAD_L_NR</strain>
    </source>
</reference>
<evidence type="ECO:0000256" key="3">
    <source>
        <dbReference type="ARBA" id="ARBA00022516"/>
    </source>
</evidence>
<evidence type="ECO:0000256" key="9">
    <source>
        <dbReference type="ARBA" id="ARBA00052530"/>
    </source>
</evidence>
<feature type="transmembrane region" description="Helical" evidence="10">
    <location>
        <begin position="466"/>
        <end position="487"/>
    </location>
</feature>
<proteinExistence type="inferred from homology"/>
<keyword evidence="4 10" id="KW-0812">Transmembrane</keyword>
<dbReference type="EMBL" id="JANEYG010000041">
    <property type="protein sequence ID" value="KAJ8916682.1"/>
    <property type="molecule type" value="Genomic_DNA"/>
</dbReference>
<comment type="subcellular location">
    <subcellularLocation>
        <location evidence="1">Membrane</location>
        <topology evidence="1">Multi-pass membrane protein</topology>
    </subcellularLocation>
</comment>
<name>A0AAV8VQQ9_9CUCU</name>
<dbReference type="Proteomes" id="UP001159042">
    <property type="component" value="Unassembled WGS sequence"/>
</dbReference>
<evidence type="ECO:0000256" key="2">
    <source>
        <dbReference type="ARBA" id="ARBA00005928"/>
    </source>
</evidence>
<keyword evidence="8 10" id="KW-0472">Membrane</keyword>
<dbReference type="Gene3D" id="3.40.50.720">
    <property type="entry name" value="NAD(P)-binding Rossmann-like Domain"/>
    <property type="match status" value="1"/>
</dbReference>
<comment type="similarity">
    <text evidence="2 10">Belongs to the fatty acyl-CoA reductase family.</text>
</comment>
<evidence type="ECO:0000256" key="1">
    <source>
        <dbReference type="ARBA" id="ARBA00004141"/>
    </source>
</evidence>
<dbReference type="Pfam" id="PF03015">
    <property type="entry name" value="Sterile"/>
    <property type="match status" value="1"/>
</dbReference>
<evidence type="ECO:0000256" key="10">
    <source>
        <dbReference type="RuleBase" id="RU363097"/>
    </source>
</evidence>
<feature type="transmembrane region" description="Helical" evidence="10">
    <location>
        <begin position="357"/>
        <end position="377"/>
    </location>
</feature>
<dbReference type="GO" id="GO:0080019">
    <property type="term" value="F:alcohol-forming very long-chain fatty acyl-CoA reductase activity"/>
    <property type="evidence" value="ECO:0007669"/>
    <property type="project" value="InterPro"/>
</dbReference>